<feature type="region of interest" description="Disordered" evidence="1">
    <location>
        <begin position="23"/>
        <end position="48"/>
    </location>
</feature>
<keyword evidence="3" id="KW-1185">Reference proteome</keyword>
<reference evidence="2 3" key="1">
    <citation type="submission" date="2021-06" db="EMBL/GenBank/DDBJ databases">
        <authorList>
            <person name="Palmer J.M."/>
        </authorList>
    </citation>
    <scope>NUCLEOTIDE SEQUENCE [LARGE SCALE GENOMIC DNA]</scope>
    <source>
        <strain evidence="2 3">AS_MEX2019</strain>
        <tissue evidence="2">Muscle</tissue>
    </source>
</reference>
<evidence type="ECO:0000313" key="3">
    <source>
        <dbReference type="Proteomes" id="UP001469553"/>
    </source>
</evidence>
<organism evidence="2 3">
    <name type="scientific">Ameca splendens</name>
    <dbReference type="NCBI Taxonomy" id="208324"/>
    <lineage>
        <taxon>Eukaryota</taxon>
        <taxon>Metazoa</taxon>
        <taxon>Chordata</taxon>
        <taxon>Craniata</taxon>
        <taxon>Vertebrata</taxon>
        <taxon>Euteleostomi</taxon>
        <taxon>Actinopterygii</taxon>
        <taxon>Neopterygii</taxon>
        <taxon>Teleostei</taxon>
        <taxon>Neoteleostei</taxon>
        <taxon>Acanthomorphata</taxon>
        <taxon>Ovalentaria</taxon>
        <taxon>Atherinomorphae</taxon>
        <taxon>Cyprinodontiformes</taxon>
        <taxon>Goodeidae</taxon>
        <taxon>Ameca</taxon>
    </lineage>
</organism>
<evidence type="ECO:0000313" key="2">
    <source>
        <dbReference type="EMBL" id="MEQ2307837.1"/>
    </source>
</evidence>
<dbReference type="Proteomes" id="UP001469553">
    <property type="component" value="Unassembled WGS sequence"/>
</dbReference>
<evidence type="ECO:0000256" key="1">
    <source>
        <dbReference type="SAM" id="MobiDB-lite"/>
    </source>
</evidence>
<proteinExistence type="predicted"/>
<dbReference type="EMBL" id="JAHRIP010067798">
    <property type="protein sequence ID" value="MEQ2307837.1"/>
    <property type="molecule type" value="Genomic_DNA"/>
</dbReference>
<comment type="caution">
    <text evidence="2">The sequence shown here is derived from an EMBL/GenBank/DDBJ whole genome shotgun (WGS) entry which is preliminary data.</text>
</comment>
<protein>
    <submittedName>
        <fullName evidence="2">Uncharacterized protein</fullName>
    </submittedName>
</protein>
<name>A0ABV0ZPZ3_9TELE</name>
<gene>
    <name evidence="2" type="ORF">AMECASPLE_022222</name>
</gene>
<sequence>MSETKHQWGNWCLLPAVYGEDTGQVATPSLGNPDIQDKQPRTHSFTPKGYLKRPVDLTVMFLDCGRIQSRTRENPHMQKDPQPGVEPRTFLLQQCYQLCHRAAPKVNCQHNQFSFSEISM</sequence>
<accession>A0ABV0ZPZ3</accession>